<feature type="transmembrane region" description="Helical" evidence="1">
    <location>
        <begin position="60"/>
        <end position="82"/>
    </location>
</feature>
<protein>
    <submittedName>
        <fullName evidence="2">Uncharacterized protein</fullName>
    </submittedName>
</protein>
<sequence length="118" mass="13667">METNTFQKKKWPTRMLVVSFAGTFIIGAMFLIFSVGVIYFQYFHPFEQSAEGDWSALNHIFFLIFTSPFLIGTAFALSSWLIHGLQRKLLKLATTVLLFLSYGGLYFFILWHNYPPNP</sequence>
<organism evidence="2 3">
    <name type="scientific">Chromobacterium violaceum (strain ATCC 12472 / DSM 30191 / JCM 1249 / CCUG 213 / NBRC 12614 / NCIMB 9131 / NCTC 9757 / MK)</name>
    <dbReference type="NCBI Taxonomy" id="243365"/>
    <lineage>
        <taxon>Bacteria</taxon>
        <taxon>Pseudomonadati</taxon>
        <taxon>Pseudomonadota</taxon>
        <taxon>Betaproteobacteria</taxon>
        <taxon>Neisseriales</taxon>
        <taxon>Chromobacteriaceae</taxon>
        <taxon>Chromobacterium</taxon>
    </lineage>
</organism>
<evidence type="ECO:0000313" key="2">
    <source>
        <dbReference type="EMBL" id="AAQ61650.1"/>
    </source>
</evidence>
<reference evidence="2 3" key="1">
    <citation type="journal article" date="2003" name="Proc. Natl. Acad. Sci. U.S.A.">
        <title>The complete genome sequence of Chromobacterium violaceum reveals remarkable and exploitable bacterial adaptability.</title>
        <authorList>
            <person name="Vasconcelos A.T.R."/>
            <person name="de Almeida D.F."/>
            <person name="Almeida F.C."/>
            <person name="de Almeida L.G.P."/>
            <person name="de Almeida R."/>
            <person name="Goncalves J.A.A."/>
            <person name="Andrade E.M."/>
            <person name="Antonio R.V."/>
            <person name="Araripe J."/>
            <person name="de Araujo M.F.F."/>
            <person name="Filho S.A."/>
            <person name="Azevedo V."/>
            <person name="Batista A.J."/>
            <person name="Bataus L.A.M."/>
            <person name="Batista J.S."/>
            <person name="Belo A."/>
            <person name="vander Berg C."/>
            <person name="Blamey J."/>
            <person name="Bogo M."/>
            <person name="Bonato S."/>
            <person name="Bordignon J."/>
            <person name="Brito C.A."/>
            <person name="Brocchi M."/>
            <person name="Burity H.A."/>
            <person name="Camargo A.A."/>
            <person name="Cardoso D.D.P."/>
            <person name="Carneiro N.P."/>
            <person name="Carraro D.M."/>
            <person name="Carvalho C.M.B."/>
            <person name="Cascardo J.C.M."/>
            <person name="Cavada B.S."/>
            <person name="Chueire L.M.O."/>
            <person name="Pasa T.B.C."/>
            <person name="Duran N."/>
            <person name="Fagundes N."/>
            <person name="Falcao C.L."/>
            <person name="Fantinatti F."/>
            <person name="Farias I.P."/>
            <person name="Felipe M.S.S."/>
            <person name="Ferrari L.P."/>
            <person name="Ferro J.A."/>
            <person name="Ferro M.I.T."/>
            <person name="Franco G.R."/>
            <person name="Freitas N.S.A."/>
            <person name="Furlan L.R."/>
            <person name="Gazzinelli R.T."/>
            <person name="Gomes E.A."/>
            <person name="Goncalves P.R."/>
            <person name="Grangeiro T.B."/>
            <person name="Grattapaglia D."/>
            <person name="Grisard E.C."/>
            <person name="Guimaraes C.T."/>
            <person name="Hanna E.S."/>
            <person name="Hungria M."/>
            <person name="Jardim S.N."/>
            <person name="Laurino J."/>
            <person name="Leoi L.C.T."/>
            <person name="Fassarella L."/>
            <person name="Lima A."/>
            <person name="Loureiro M.F."/>
            <person name="Lyra M.C.P."/>
            <person name="Macedo M."/>
            <person name="Madeira H.M.F."/>
            <person name="Manfio G.P."/>
            <person name="Maranhao A.Q."/>
            <person name="Martins W.S."/>
            <person name="di Mauro S.M.Z."/>
            <person name="de Medeiros S.R.B."/>
            <person name="Meissner R.D.V."/>
            <person name="Menck C.F.M."/>
            <person name="Moreira M.A.M."/>
            <person name="Nascimento F.F."/>
            <person name="Nicolas M.F."/>
            <person name="Oliveira J.G."/>
            <person name="Oliveira S.C."/>
            <person name="Paixao R.F.C."/>
            <person name="Parente J.A."/>
            <person name="Pedrosa F.O."/>
            <person name="Pena S.J.D."/>
            <person name="Perreira J.O."/>
            <person name="Perreira M."/>
            <person name="Pinto L.S.R.C."/>
            <person name="Pinto L.S."/>
            <person name="Porto J.I.R."/>
            <person name="Potrich D.P."/>
            <person name="Neto C.E.R."/>
            <person name="Reis A.M.M."/>
            <person name="Rigo L.U."/>
            <person name="Rondinelli E."/>
            <person name="dos Santos E.B.P."/>
            <person name="Santos F.R."/>
            <person name="Schneider M.P.C."/>
            <person name="Seuanez H.N."/>
            <person name="Silva A.M.R."/>
            <person name="da Silva A.L.C."/>
            <person name="Silva D.W."/>
            <person name="Silva R."/>
            <person name="Simoes I.C."/>
            <person name="Simon D."/>
            <person name="Soares C.M.A."/>
            <person name="Soares R.B.A."/>
            <person name="Souza E.M."/>
            <person name="Souza K.R.L."/>
            <person name="Souza R.C."/>
            <person name="Steffens M.B.R."/>
            <person name="Steindel M."/>
            <person name="Teixeira S.R."/>
            <person name="Urmenyi T."/>
            <person name="Vettore A."/>
            <person name="Wassem R."/>
            <person name="Zaha A."/>
            <person name="Simpson A.J.G."/>
        </authorList>
    </citation>
    <scope>NUCLEOTIDE SEQUENCE [LARGE SCALE GENOMIC DNA]</scope>
    <source>
        <strain evidence="3">ATCC 12472 / DSM 30191 / JCM 1249 / NBRC 12614 / NCIMB 9131 / NCTC 9757</strain>
    </source>
</reference>
<dbReference type="STRING" id="243365.CV_3988"/>
<dbReference type="AlphaFoldDB" id="Q7NQZ7"/>
<accession>Q7NQZ7</accession>
<name>Q7NQZ7_CHRVO</name>
<evidence type="ECO:0000313" key="3">
    <source>
        <dbReference type="Proteomes" id="UP000001424"/>
    </source>
</evidence>
<gene>
    <name evidence="2" type="ordered locus">CV_3988</name>
</gene>
<dbReference type="EMBL" id="AE016825">
    <property type="protein sequence ID" value="AAQ61650.1"/>
    <property type="molecule type" value="Genomic_DNA"/>
</dbReference>
<dbReference type="Proteomes" id="UP000001424">
    <property type="component" value="Chromosome"/>
</dbReference>
<keyword evidence="1" id="KW-1133">Transmembrane helix</keyword>
<evidence type="ECO:0000256" key="1">
    <source>
        <dbReference type="SAM" id="Phobius"/>
    </source>
</evidence>
<feature type="transmembrane region" description="Helical" evidence="1">
    <location>
        <begin position="16"/>
        <end position="40"/>
    </location>
</feature>
<dbReference type="HOGENOM" id="CLU_2068933_0_0_4"/>
<keyword evidence="1" id="KW-0472">Membrane</keyword>
<keyword evidence="3" id="KW-1185">Reference proteome</keyword>
<dbReference type="KEGG" id="cvi:CV_3988"/>
<keyword evidence="1" id="KW-0812">Transmembrane</keyword>
<feature type="transmembrane region" description="Helical" evidence="1">
    <location>
        <begin position="89"/>
        <end position="111"/>
    </location>
</feature>
<proteinExistence type="predicted"/>